<dbReference type="AlphaFoldDB" id="A0A0E9S8J0"/>
<evidence type="ECO:0000313" key="1">
    <source>
        <dbReference type="EMBL" id="JAH37586.1"/>
    </source>
</evidence>
<sequence length="48" mass="5248">MLLLSPKLITQSCLEREGSAFQCKPLDPVAFILSRLGVQVVTSSNLPF</sequence>
<organism evidence="1">
    <name type="scientific">Anguilla anguilla</name>
    <name type="common">European freshwater eel</name>
    <name type="synonym">Muraena anguilla</name>
    <dbReference type="NCBI Taxonomy" id="7936"/>
    <lineage>
        <taxon>Eukaryota</taxon>
        <taxon>Metazoa</taxon>
        <taxon>Chordata</taxon>
        <taxon>Craniata</taxon>
        <taxon>Vertebrata</taxon>
        <taxon>Euteleostomi</taxon>
        <taxon>Actinopterygii</taxon>
        <taxon>Neopterygii</taxon>
        <taxon>Teleostei</taxon>
        <taxon>Anguilliformes</taxon>
        <taxon>Anguillidae</taxon>
        <taxon>Anguilla</taxon>
    </lineage>
</organism>
<name>A0A0E9S8J0_ANGAN</name>
<proteinExistence type="predicted"/>
<reference evidence="1" key="2">
    <citation type="journal article" date="2015" name="Fish Shellfish Immunol.">
        <title>Early steps in the European eel (Anguilla anguilla)-Vibrio vulnificus interaction in the gills: Role of the RtxA13 toxin.</title>
        <authorList>
            <person name="Callol A."/>
            <person name="Pajuelo D."/>
            <person name="Ebbesson L."/>
            <person name="Teles M."/>
            <person name="MacKenzie S."/>
            <person name="Amaro C."/>
        </authorList>
    </citation>
    <scope>NUCLEOTIDE SEQUENCE</scope>
</reference>
<dbReference type="EMBL" id="GBXM01070991">
    <property type="protein sequence ID" value="JAH37586.1"/>
    <property type="molecule type" value="Transcribed_RNA"/>
</dbReference>
<reference evidence="1" key="1">
    <citation type="submission" date="2014-11" db="EMBL/GenBank/DDBJ databases">
        <authorList>
            <person name="Amaro Gonzalez C."/>
        </authorList>
    </citation>
    <scope>NUCLEOTIDE SEQUENCE</scope>
</reference>
<accession>A0A0E9S8J0</accession>
<protein>
    <submittedName>
        <fullName evidence="1">Uncharacterized protein</fullName>
    </submittedName>
</protein>